<dbReference type="Proteomes" id="UP000199118">
    <property type="component" value="Unassembled WGS sequence"/>
</dbReference>
<gene>
    <name evidence="2" type="ORF">SAMN05444336_112105</name>
</gene>
<sequence>MEDAEKDVPGRTRVREILIRPLEAKGLRRKRGVKAEDHAKTVERLVGRLAYMTPDGLRALAEVVHRLAGGRARDEWPSEQVVLRFADGIEKAPPASDRLLTSYMGSAAGRVAWGESPFLAAELANFLIRRRRPPLDADWPGIRVRAGNRRRELAAAGRRQGEGRDSEADRSELEAWRRAEPQVRALVFSKQEDRGDAAA</sequence>
<proteinExistence type="predicted"/>
<evidence type="ECO:0000313" key="2">
    <source>
        <dbReference type="EMBL" id="SDX90045.1"/>
    </source>
</evidence>
<protein>
    <submittedName>
        <fullName evidence="2">Uncharacterized protein</fullName>
    </submittedName>
</protein>
<dbReference type="OrthoDB" id="7692406at2"/>
<evidence type="ECO:0000313" key="3">
    <source>
        <dbReference type="Proteomes" id="UP000199118"/>
    </source>
</evidence>
<dbReference type="RefSeq" id="WP_092685280.1">
    <property type="nucleotide sequence ID" value="NZ_FNMZ01000012.1"/>
</dbReference>
<feature type="region of interest" description="Disordered" evidence="1">
    <location>
        <begin position="151"/>
        <end position="175"/>
    </location>
</feature>
<dbReference type="AlphaFoldDB" id="A0A1H3FGR1"/>
<reference evidence="2 3" key="1">
    <citation type="submission" date="2016-10" db="EMBL/GenBank/DDBJ databases">
        <authorList>
            <person name="de Groot N.N."/>
        </authorList>
    </citation>
    <scope>NUCLEOTIDE SEQUENCE [LARGE SCALE GENOMIC DNA]</scope>
    <source>
        <strain evidence="2 3">DSM 17890</strain>
    </source>
</reference>
<dbReference type="EMBL" id="FNMZ01000012">
    <property type="protein sequence ID" value="SDX90045.1"/>
    <property type="molecule type" value="Genomic_DNA"/>
</dbReference>
<organism evidence="2 3">
    <name type="scientific">Albimonas donghaensis</name>
    <dbReference type="NCBI Taxonomy" id="356660"/>
    <lineage>
        <taxon>Bacteria</taxon>
        <taxon>Pseudomonadati</taxon>
        <taxon>Pseudomonadota</taxon>
        <taxon>Alphaproteobacteria</taxon>
        <taxon>Rhodobacterales</taxon>
        <taxon>Paracoccaceae</taxon>
        <taxon>Albimonas</taxon>
    </lineage>
</organism>
<accession>A0A1H3FGR1</accession>
<dbReference type="STRING" id="356660.SAMN05444336_112105"/>
<keyword evidence="3" id="KW-1185">Reference proteome</keyword>
<evidence type="ECO:0000256" key="1">
    <source>
        <dbReference type="SAM" id="MobiDB-lite"/>
    </source>
</evidence>
<name>A0A1H3FGR1_9RHOB</name>